<dbReference type="SUPFAM" id="SSF53474">
    <property type="entry name" value="alpha/beta-Hydrolases"/>
    <property type="match status" value="1"/>
</dbReference>
<dbReference type="InterPro" id="IPR000801">
    <property type="entry name" value="Esterase-like"/>
</dbReference>
<keyword evidence="2 3" id="KW-0378">Hydrolase</keyword>
<dbReference type="Proteomes" id="UP000292345">
    <property type="component" value="Unassembled WGS sequence"/>
</dbReference>
<dbReference type="RefSeq" id="WP_130244262.1">
    <property type="nucleotide sequence ID" value="NZ_PPUZ01000010.1"/>
</dbReference>
<comment type="caution">
    <text evidence="3">The sequence shown here is derived from an EMBL/GenBank/DDBJ whole genome shotgun (WGS) entry which is preliminary data.</text>
</comment>
<dbReference type="InterPro" id="IPR029058">
    <property type="entry name" value="AB_hydrolase_fold"/>
</dbReference>
<dbReference type="GO" id="GO:0016788">
    <property type="term" value="F:hydrolase activity, acting on ester bonds"/>
    <property type="evidence" value="ECO:0007669"/>
    <property type="project" value="TreeGrafter"/>
</dbReference>
<sequence length="282" mass="31641">MTQSIIILIFALLLPMKLLAGNESVPYKIPRTQVVQLTQAGTERTYELVIQLPESYSAQKQHPVLYYTDMTWHIEMLASAAYFLMEEVILVGISWQTNMPAPLLKEEGVHVSRYRDYSFASSTKPESQAKYQFGGANAHIDFIRNQVKPYIAQHYRVKPGSDSYFGYSLGGLFGAYTLLTQPDTFNNYLLGSPSVWRLTQLLEVTNQTNAKTKTHVYLSHGSLEDKLSPHVKGLFNFLKSTNNPQLDIELAEIDGTHQTAAPLTGVHAIKWLSERTAQGAAL</sequence>
<gene>
    <name evidence="3" type="ORF">C3B51_04110</name>
</gene>
<name>A0A4Q7EL40_9GAMM</name>
<comment type="similarity">
    <text evidence="1">Belongs to the esterase D family.</text>
</comment>
<evidence type="ECO:0000256" key="2">
    <source>
        <dbReference type="ARBA" id="ARBA00022801"/>
    </source>
</evidence>
<evidence type="ECO:0000313" key="3">
    <source>
        <dbReference type="EMBL" id="RZM84301.1"/>
    </source>
</evidence>
<dbReference type="PANTHER" id="PTHR40841:SF2">
    <property type="entry name" value="SIDEROPHORE-DEGRADING ESTERASE (EUROFUNG)"/>
    <property type="match status" value="1"/>
</dbReference>
<evidence type="ECO:0000256" key="1">
    <source>
        <dbReference type="ARBA" id="ARBA00005622"/>
    </source>
</evidence>
<dbReference type="InterPro" id="IPR052558">
    <property type="entry name" value="Siderophore_Hydrolase_D"/>
</dbReference>
<organism evidence="3 4">
    <name type="scientific">Pseudoalteromonas rubra</name>
    <dbReference type="NCBI Taxonomy" id="43658"/>
    <lineage>
        <taxon>Bacteria</taxon>
        <taxon>Pseudomonadati</taxon>
        <taxon>Pseudomonadota</taxon>
        <taxon>Gammaproteobacteria</taxon>
        <taxon>Alteromonadales</taxon>
        <taxon>Pseudoalteromonadaceae</taxon>
        <taxon>Pseudoalteromonas</taxon>
    </lineage>
</organism>
<dbReference type="Gene3D" id="3.40.50.1820">
    <property type="entry name" value="alpha/beta hydrolase"/>
    <property type="match status" value="1"/>
</dbReference>
<dbReference type="AlphaFoldDB" id="A0A4Q7EL40"/>
<proteinExistence type="inferred from homology"/>
<dbReference type="EMBL" id="PPUZ01000010">
    <property type="protein sequence ID" value="RZM84301.1"/>
    <property type="molecule type" value="Genomic_DNA"/>
</dbReference>
<dbReference type="Pfam" id="PF00756">
    <property type="entry name" value="Esterase"/>
    <property type="match status" value="1"/>
</dbReference>
<protein>
    <submittedName>
        <fullName evidence="3">Hydrolase</fullName>
    </submittedName>
</protein>
<reference evidence="3 4" key="1">
    <citation type="submission" date="2018-01" db="EMBL/GenBank/DDBJ databases">
        <title>Co-occurrence of chitin degradation, pigmentation and bioactivity in marine Pseudoalteromonas.</title>
        <authorList>
            <person name="Paulsen S."/>
            <person name="Gram L."/>
            <person name="Machado H."/>
        </authorList>
    </citation>
    <scope>NUCLEOTIDE SEQUENCE [LARGE SCALE GENOMIC DNA]</scope>
    <source>
        <strain evidence="3 4">S1946</strain>
    </source>
</reference>
<dbReference type="PANTHER" id="PTHR40841">
    <property type="entry name" value="SIDEROPHORE TRIACETYLFUSARININE C ESTERASE"/>
    <property type="match status" value="1"/>
</dbReference>
<evidence type="ECO:0000313" key="4">
    <source>
        <dbReference type="Proteomes" id="UP000292345"/>
    </source>
</evidence>
<accession>A0A4Q7EL40</accession>